<proteinExistence type="predicted"/>
<organism evidence="2 3">
    <name type="scientific">Dermatophagoides farinae</name>
    <name type="common">American house dust mite</name>
    <dbReference type="NCBI Taxonomy" id="6954"/>
    <lineage>
        <taxon>Eukaryota</taxon>
        <taxon>Metazoa</taxon>
        <taxon>Ecdysozoa</taxon>
        <taxon>Arthropoda</taxon>
        <taxon>Chelicerata</taxon>
        <taxon>Arachnida</taxon>
        <taxon>Acari</taxon>
        <taxon>Acariformes</taxon>
        <taxon>Sarcoptiformes</taxon>
        <taxon>Astigmata</taxon>
        <taxon>Psoroptidia</taxon>
        <taxon>Analgoidea</taxon>
        <taxon>Pyroglyphidae</taxon>
        <taxon>Dermatophagoidinae</taxon>
        <taxon>Dermatophagoides</taxon>
    </lineage>
</organism>
<reference evidence="2" key="2">
    <citation type="journal article" date="2022" name="Res Sq">
        <title>Comparative Genomics Reveals Insights into the Divergent Evolution of Astigmatic Mites and Household Pest Adaptations.</title>
        <authorList>
            <person name="Xiong Q."/>
            <person name="Wan A.T.-Y."/>
            <person name="Liu X.-Y."/>
            <person name="Fung C.S.-H."/>
            <person name="Xiao X."/>
            <person name="Malainual N."/>
            <person name="Hou J."/>
            <person name="Wang L."/>
            <person name="Wang M."/>
            <person name="Yang K."/>
            <person name="Cui Y."/>
            <person name="Leung E."/>
            <person name="Nong W."/>
            <person name="Shin S.-K."/>
            <person name="Au S."/>
            <person name="Jeong K.Y."/>
            <person name="Chew F.T."/>
            <person name="Hui J."/>
            <person name="Leung T.F."/>
            <person name="Tungtrongchitr A."/>
            <person name="Zhong N."/>
            <person name="Liu Z."/>
            <person name="Tsui S."/>
        </authorList>
    </citation>
    <scope>NUCLEOTIDE SEQUENCE</scope>
    <source>
        <strain evidence="2">Derf</strain>
        <tissue evidence="2">Whole organism</tissue>
    </source>
</reference>
<feature type="region of interest" description="Disordered" evidence="1">
    <location>
        <begin position="83"/>
        <end position="105"/>
    </location>
</feature>
<dbReference type="Proteomes" id="UP000790347">
    <property type="component" value="Unassembled WGS sequence"/>
</dbReference>
<evidence type="ECO:0000256" key="1">
    <source>
        <dbReference type="SAM" id="MobiDB-lite"/>
    </source>
</evidence>
<accession>A0A922I135</accession>
<dbReference type="EMBL" id="ASGP02000003">
    <property type="protein sequence ID" value="KAH9516593.1"/>
    <property type="molecule type" value="Genomic_DNA"/>
</dbReference>
<reference evidence="2" key="1">
    <citation type="submission" date="2013-05" db="EMBL/GenBank/DDBJ databases">
        <authorList>
            <person name="Yim A.K.Y."/>
            <person name="Chan T.F."/>
            <person name="Ji K.M."/>
            <person name="Liu X.Y."/>
            <person name="Zhou J.W."/>
            <person name="Li R.Q."/>
            <person name="Yang K.Y."/>
            <person name="Li J."/>
            <person name="Li M."/>
            <person name="Law P.T.W."/>
            <person name="Wu Y.L."/>
            <person name="Cai Z.L."/>
            <person name="Qin H."/>
            <person name="Bao Y."/>
            <person name="Leung R.K.K."/>
            <person name="Ng P.K.S."/>
            <person name="Zou J."/>
            <person name="Zhong X.J."/>
            <person name="Ran P.X."/>
            <person name="Zhong N.S."/>
            <person name="Liu Z.G."/>
            <person name="Tsui S.K.W."/>
        </authorList>
    </citation>
    <scope>NUCLEOTIDE SEQUENCE</scope>
    <source>
        <strain evidence="2">Derf</strain>
        <tissue evidence="2">Whole organism</tissue>
    </source>
</reference>
<gene>
    <name evidence="2" type="ORF">DERF_007327</name>
</gene>
<name>A0A922I135_DERFA</name>
<dbReference type="AlphaFoldDB" id="A0A922I135"/>
<evidence type="ECO:0000313" key="2">
    <source>
        <dbReference type="EMBL" id="KAH9516593.1"/>
    </source>
</evidence>
<feature type="compositionally biased region" description="Polar residues" evidence="1">
    <location>
        <begin position="84"/>
        <end position="105"/>
    </location>
</feature>
<protein>
    <submittedName>
        <fullName evidence="2">Uncharacterized protein</fullName>
    </submittedName>
</protein>
<keyword evidence="3" id="KW-1185">Reference proteome</keyword>
<evidence type="ECO:0000313" key="3">
    <source>
        <dbReference type="Proteomes" id="UP000790347"/>
    </source>
</evidence>
<comment type="caution">
    <text evidence="2">The sequence shown here is derived from an EMBL/GenBank/DDBJ whole genome shotgun (WGS) entry which is preliminary data.</text>
</comment>
<sequence length="105" mass="11723">MPRINWKNSPFAELEKKLKQRSNILRRNVGKLTAEEIDKYFPKGICGFEGCETKLSNLSCLKRHIEMKHTALYLQLTSDEIAGPSSQDVAGPSSQDIAGPSCQDN</sequence>